<evidence type="ECO:0000256" key="2">
    <source>
        <dbReference type="SAM" id="Phobius"/>
    </source>
</evidence>
<dbReference type="CDD" id="cd00054">
    <property type="entry name" value="EGF_CA"/>
    <property type="match status" value="1"/>
</dbReference>
<name>A0A9W9Z336_9CNID</name>
<keyword evidence="2" id="KW-0472">Membrane</keyword>
<keyword evidence="2" id="KW-1133">Transmembrane helix</keyword>
<keyword evidence="1" id="KW-0245">EGF-like domain</keyword>
<dbReference type="Gene3D" id="2.10.25.10">
    <property type="entry name" value="Laminin"/>
    <property type="match status" value="1"/>
</dbReference>
<dbReference type="InterPro" id="IPR000742">
    <property type="entry name" value="EGF"/>
</dbReference>
<comment type="caution">
    <text evidence="4">The sequence shown here is derived from an EMBL/GenBank/DDBJ whole genome shotgun (WGS) entry which is preliminary data.</text>
</comment>
<feature type="transmembrane region" description="Helical" evidence="2">
    <location>
        <begin position="247"/>
        <end position="270"/>
    </location>
</feature>
<protein>
    <recommendedName>
        <fullName evidence="3">EGF-like domain-containing protein</fullName>
    </recommendedName>
</protein>
<comment type="caution">
    <text evidence="1">Lacks conserved residue(s) required for the propagation of feature annotation.</text>
</comment>
<dbReference type="OrthoDB" id="2015116at2759"/>
<dbReference type="PROSITE" id="PS50026">
    <property type="entry name" value="EGF_3"/>
    <property type="match status" value="1"/>
</dbReference>
<evidence type="ECO:0000313" key="4">
    <source>
        <dbReference type="EMBL" id="KAJ7374463.1"/>
    </source>
</evidence>
<dbReference type="PROSITE" id="PS00022">
    <property type="entry name" value="EGF_1"/>
    <property type="match status" value="1"/>
</dbReference>
<dbReference type="AlphaFoldDB" id="A0A9W9Z336"/>
<organism evidence="4 5">
    <name type="scientific">Desmophyllum pertusum</name>
    <dbReference type="NCBI Taxonomy" id="174260"/>
    <lineage>
        <taxon>Eukaryota</taxon>
        <taxon>Metazoa</taxon>
        <taxon>Cnidaria</taxon>
        <taxon>Anthozoa</taxon>
        <taxon>Hexacorallia</taxon>
        <taxon>Scleractinia</taxon>
        <taxon>Caryophylliina</taxon>
        <taxon>Caryophylliidae</taxon>
        <taxon>Desmophyllum</taxon>
    </lineage>
</organism>
<feature type="domain" description="EGF-like" evidence="3">
    <location>
        <begin position="86"/>
        <end position="122"/>
    </location>
</feature>
<keyword evidence="1" id="KW-1015">Disulfide bond</keyword>
<keyword evidence="5" id="KW-1185">Reference proteome</keyword>
<evidence type="ECO:0000313" key="5">
    <source>
        <dbReference type="Proteomes" id="UP001163046"/>
    </source>
</evidence>
<evidence type="ECO:0000259" key="3">
    <source>
        <dbReference type="PROSITE" id="PS50026"/>
    </source>
</evidence>
<proteinExistence type="predicted"/>
<accession>A0A9W9Z336</accession>
<gene>
    <name evidence="4" type="ORF">OS493_007569</name>
</gene>
<reference evidence="4" key="1">
    <citation type="submission" date="2023-01" db="EMBL/GenBank/DDBJ databases">
        <title>Genome assembly of the deep-sea coral Lophelia pertusa.</title>
        <authorList>
            <person name="Herrera S."/>
            <person name="Cordes E."/>
        </authorList>
    </citation>
    <scope>NUCLEOTIDE SEQUENCE</scope>
    <source>
        <strain evidence="4">USNM1676648</strain>
        <tissue evidence="4">Polyp</tissue>
    </source>
</reference>
<feature type="disulfide bond" evidence="1">
    <location>
        <begin position="112"/>
        <end position="121"/>
    </location>
</feature>
<keyword evidence="2" id="KW-0812">Transmembrane</keyword>
<dbReference type="SUPFAM" id="SSF57196">
    <property type="entry name" value="EGF/Laminin"/>
    <property type="match status" value="1"/>
</dbReference>
<sequence length="286" mass="30692">MICFTIYVLQSTTCTGPTAASVDILRASPTATLVIQRASALTSSPTKLLHVTTSSTEGLNTGELVPIQTSSTQEPLFTSALSTVAPPNKCPSTRCQNGGSCEWMKNAWKCYCLGTFAGEYCEVYVGSNAVSIVLKMTLDQEHKGKKPEKPPSFQPDDVIILQGYPKAWQGMSLLNVTLAVKTPDGSSNSVIPREILSQLIMKVAPEVHRRLGHGIVYIDRVEVAASVSPEASGRNADEPHSATVNKYALTVLGVLLGVVCLIAIIVIVLYRRKTKTGRDIIDTGSI</sequence>
<dbReference type="EMBL" id="MU826828">
    <property type="protein sequence ID" value="KAJ7374463.1"/>
    <property type="molecule type" value="Genomic_DNA"/>
</dbReference>
<evidence type="ECO:0000256" key="1">
    <source>
        <dbReference type="PROSITE-ProRule" id="PRU00076"/>
    </source>
</evidence>
<dbReference type="Proteomes" id="UP001163046">
    <property type="component" value="Unassembled WGS sequence"/>
</dbReference>